<evidence type="ECO:0000313" key="1">
    <source>
        <dbReference type="EMBL" id="BAK37516.1"/>
    </source>
</evidence>
<dbReference type="EMBL" id="AP012204">
    <property type="protein sequence ID" value="BAK37516.1"/>
    <property type="molecule type" value="Genomic_DNA"/>
</dbReference>
<protein>
    <submittedName>
        <fullName evidence="1">Uncharacterized protein</fullName>
    </submittedName>
</protein>
<dbReference type="AlphaFoldDB" id="F5XTR7"/>
<accession>F5XTR7</accession>
<gene>
    <name evidence="1" type="ordered locus">MLP_45020</name>
</gene>
<evidence type="ECO:0000313" key="2">
    <source>
        <dbReference type="Proteomes" id="UP000007947"/>
    </source>
</evidence>
<proteinExistence type="predicted"/>
<reference evidence="1 2" key="1">
    <citation type="submission" date="2011-05" db="EMBL/GenBank/DDBJ databases">
        <title>Whole genome sequence of Microlunatus phosphovorus NM-1.</title>
        <authorList>
            <person name="Hosoyama A."/>
            <person name="Sasaki K."/>
            <person name="Harada T."/>
            <person name="Igarashi R."/>
            <person name="Kawakoshi A."/>
            <person name="Sasagawa M."/>
            <person name="Fukada J."/>
            <person name="Nakamura S."/>
            <person name="Katano Y."/>
            <person name="Hanada S."/>
            <person name="Kamagata Y."/>
            <person name="Nakamura N."/>
            <person name="Yamazaki S."/>
            <person name="Fujita N."/>
        </authorList>
    </citation>
    <scope>NUCLEOTIDE SEQUENCE [LARGE SCALE GENOMIC DNA]</scope>
    <source>
        <strain evidence="2">ATCC 700054 / DSM 10555 / JCM 9379 / NBRC 101784 / NCIMB 13414 / VKM Ac-1990 / NM-1</strain>
    </source>
</reference>
<organism evidence="1 2">
    <name type="scientific">Microlunatus phosphovorus (strain ATCC 700054 / DSM 10555 / JCM 9379 / NBRC 101784 / NCIMB 13414 / VKM Ac-1990 / NM-1)</name>
    <dbReference type="NCBI Taxonomy" id="1032480"/>
    <lineage>
        <taxon>Bacteria</taxon>
        <taxon>Bacillati</taxon>
        <taxon>Actinomycetota</taxon>
        <taxon>Actinomycetes</taxon>
        <taxon>Propionibacteriales</taxon>
        <taxon>Propionibacteriaceae</taxon>
        <taxon>Microlunatus</taxon>
    </lineage>
</organism>
<dbReference type="Proteomes" id="UP000007947">
    <property type="component" value="Chromosome"/>
</dbReference>
<sequence>MAWDQTVNRTGWLGLGQLGRMQLWGRVNQQTLADRWSDQTTALLGAGANLSAGTRYRLFSYRRGRCTNPPAPRSRFWSLVPL</sequence>
<dbReference type="KEGG" id="mph:MLP_45020"/>
<name>F5XTR7_MICPN</name>
<dbReference type="STRING" id="1032480.MLP_45020"/>
<keyword evidence="2" id="KW-1185">Reference proteome</keyword>
<dbReference type="HOGENOM" id="CLU_2554486_0_0_11"/>